<feature type="region of interest" description="Disordered" evidence="1">
    <location>
        <begin position="856"/>
        <end position="878"/>
    </location>
</feature>
<evidence type="ECO:0000313" key="2">
    <source>
        <dbReference type="EMBL" id="GLC52116.1"/>
    </source>
</evidence>
<name>A0A9W6BII9_9CHLO</name>
<gene>
    <name evidence="2" type="primary">PLESTB000974</name>
    <name evidence="2" type="ORF">PLESTB_000584600</name>
</gene>
<evidence type="ECO:0000256" key="1">
    <source>
        <dbReference type="SAM" id="MobiDB-lite"/>
    </source>
</evidence>
<protein>
    <submittedName>
        <fullName evidence="2">Uncharacterized protein</fullName>
    </submittedName>
</protein>
<feature type="region of interest" description="Disordered" evidence="1">
    <location>
        <begin position="183"/>
        <end position="330"/>
    </location>
</feature>
<evidence type="ECO:0000313" key="3">
    <source>
        <dbReference type="Proteomes" id="UP001165080"/>
    </source>
</evidence>
<feature type="compositionally biased region" description="Basic and acidic residues" evidence="1">
    <location>
        <begin position="183"/>
        <end position="192"/>
    </location>
</feature>
<reference evidence="2 3" key="1">
    <citation type="journal article" date="2023" name="Commun. Biol.">
        <title>Reorganization of the ancestral sex-determining regions during the evolution of trioecy in Pleodorina starrii.</title>
        <authorList>
            <person name="Takahashi K."/>
            <person name="Suzuki S."/>
            <person name="Kawai-Toyooka H."/>
            <person name="Yamamoto K."/>
            <person name="Hamaji T."/>
            <person name="Ootsuki R."/>
            <person name="Yamaguchi H."/>
            <person name="Kawachi M."/>
            <person name="Higashiyama T."/>
            <person name="Nozaki H."/>
        </authorList>
    </citation>
    <scope>NUCLEOTIDE SEQUENCE [LARGE SCALE GENOMIC DNA]</scope>
    <source>
        <strain evidence="2 3">NIES-4479</strain>
    </source>
</reference>
<organism evidence="2 3">
    <name type="scientific">Pleodorina starrii</name>
    <dbReference type="NCBI Taxonomy" id="330485"/>
    <lineage>
        <taxon>Eukaryota</taxon>
        <taxon>Viridiplantae</taxon>
        <taxon>Chlorophyta</taxon>
        <taxon>core chlorophytes</taxon>
        <taxon>Chlorophyceae</taxon>
        <taxon>CS clade</taxon>
        <taxon>Chlamydomonadales</taxon>
        <taxon>Volvocaceae</taxon>
        <taxon>Pleodorina</taxon>
    </lineage>
</organism>
<keyword evidence="3" id="KW-1185">Reference proteome</keyword>
<dbReference type="EMBL" id="BRXU01000005">
    <property type="protein sequence ID" value="GLC52116.1"/>
    <property type="molecule type" value="Genomic_DNA"/>
</dbReference>
<feature type="compositionally biased region" description="Low complexity" evidence="1">
    <location>
        <begin position="262"/>
        <end position="292"/>
    </location>
</feature>
<proteinExistence type="predicted"/>
<dbReference type="AlphaFoldDB" id="A0A9W6BII9"/>
<accession>A0A9W6BII9</accession>
<feature type="compositionally biased region" description="Pro residues" evidence="1">
    <location>
        <begin position="299"/>
        <end position="312"/>
    </location>
</feature>
<feature type="compositionally biased region" description="Acidic residues" evidence="1">
    <location>
        <begin position="198"/>
        <end position="254"/>
    </location>
</feature>
<dbReference type="Proteomes" id="UP001165080">
    <property type="component" value="Unassembled WGS sequence"/>
</dbReference>
<comment type="caution">
    <text evidence="2">The sequence shown here is derived from an EMBL/GenBank/DDBJ whole genome shotgun (WGS) entry which is preliminary data.</text>
</comment>
<feature type="compositionally biased region" description="Low complexity" evidence="1">
    <location>
        <begin position="856"/>
        <end position="872"/>
    </location>
</feature>
<feature type="compositionally biased region" description="Low complexity" evidence="1">
    <location>
        <begin position="313"/>
        <end position="329"/>
    </location>
</feature>
<sequence length="944" mass="101203">MDGSAGDKFSRRDFSSSFDNEDIWSSIADFVDRRDVPAFRASCQLGRRATSTSRSWLLFDTTKRPHRNWGNVAWLERFLKSFNQLRSIKIRDGRNKSKGFTSIQDARREAANRAGAELDGFHTGSPHGVHGTIWRLASRQLRSLEMACPPTNRILLLGEQLLQITSAFPLLEELSLRGYRLETNPKQEHDDQAAGGENEPDDDDDDEDEGEEDAEDDGEEDDDDYGEGEGEGDDYDADTDEDAGEGNEDGDGGEDAQHEAVEGQQQQAEQQQAAAADQQQEAGEQSQGGVVVNAGLPASPQPDPAPPQPAAAPAPQTAAAAAPAAAAAAGQTPDVQHAGFHPALLTPIRATLTTLRLHCQDVALHIVTEDWALALADLTHLRTLDLAIGMANRPGYDMGLPVPWTRRVAEAWRAGLWQLTHLSVRLALRCDGDNGNPLPLQTHGLPLPVGGHTTHLGMFIDDYGYEQGAQVEHAVTGLDLLASTLATGCLPRLECLEFSLGAPDWLGGGFRLGSQLATQAGSPLARLQELLAIDPATGGAAAARLPRLRCLTLPVDTAAMLTGLLPALVSPPQDGDACGGGGAVATTLVLRDGLAFTDLLAVVSALRGKPVVLLATGRPSMLVEGIDHEDLVGTLEALGPHAEALALPADPDRVDPPDVLRRRMGELRELDFAYDNPDMLLRISSMSEGDGTVWNEHLRELDLLGAVGCLTRLGLTLCYTGPDWLHSPWHEVADADAHLAAVVRACPQLKALDISITEYTCYEEDPLEEDEGTLASWRGAKAAAAAGADLDRWRLAGCPSPVPRLHCLANLPALERLSLQLDVITTQGLSGLVEDEVRMLLETVAKQRSWRRQQRAAAAVEAGQEGNEQAAAPEPPLSVWCPQLSRDAARRLSRLAAQLTGRETAAAAAGGGWDGETWLVDCTHRGLFRSTGEGGGGGRYTERI</sequence>